<name>A0A835RJ98_VANPL</name>
<comment type="caution">
    <text evidence="2">The sequence shown here is derived from an EMBL/GenBank/DDBJ whole genome shotgun (WGS) entry which is preliminary data.</text>
</comment>
<reference evidence="2 3" key="1">
    <citation type="journal article" date="2020" name="Nat. Food">
        <title>A phased Vanilla planifolia genome enables genetic improvement of flavour and production.</title>
        <authorList>
            <person name="Hasing T."/>
            <person name="Tang H."/>
            <person name="Brym M."/>
            <person name="Khazi F."/>
            <person name="Huang T."/>
            <person name="Chambers A.H."/>
        </authorList>
    </citation>
    <scope>NUCLEOTIDE SEQUENCE [LARGE SCALE GENOMIC DNA]</scope>
    <source>
        <tissue evidence="2">Leaf</tissue>
    </source>
</reference>
<accession>A0A835RJ98</accession>
<sequence length="79" mass="8929">MQHTDIKGKRVYGWKAHLKDSIKPPSLEPERTEPRRSFMLPSLERGLEHNANGNGKRERERRNGGGGRGFGFGAVNRCV</sequence>
<feature type="compositionally biased region" description="Basic and acidic residues" evidence="1">
    <location>
        <begin position="21"/>
        <end position="36"/>
    </location>
</feature>
<evidence type="ECO:0000256" key="1">
    <source>
        <dbReference type="SAM" id="MobiDB-lite"/>
    </source>
</evidence>
<dbReference type="AlphaFoldDB" id="A0A835RJ98"/>
<dbReference type="EMBL" id="JADCNM010000004">
    <property type="protein sequence ID" value="KAG0487097.1"/>
    <property type="molecule type" value="Genomic_DNA"/>
</dbReference>
<organism evidence="2 3">
    <name type="scientific">Vanilla planifolia</name>
    <name type="common">Vanilla</name>
    <dbReference type="NCBI Taxonomy" id="51239"/>
    <lineage>
        <taxon>Eukaryota</taxon>
        <taxon>Viridiplantae</taxon>
        <taxon>Streptophyta</taxon>
        <taxon>Embryophyta</taxon>
        <taxon>Tracheophyta</taxon>
        <taxon>Spermatophyta</taxon>
        <taxon>Magnoliopsida</taxon>
        <taxon>Liliopsida</taxon>
        <taxon>Asparagales</taxon>
        <taxon>Orchidaceae</taxon>
        <taxon>Vanilloideae</taxon>
        <taxon>Vanilleae</taxon>
        <taxon>Vanilla</taxon>
    </lineage>
</organism>
<proteinExistence type="predicted"/>
<protein>
    <submittedName>
        <fullName evidence="2">Uncharacterized protein</fullName>
    </submittedName>
</protein>
<evidence type="ECO:0000313" key="3">
    <source>
        <dbReference type="Proteomes" id="UP000639772"/>
    </source>
</evidence>
<dbReference type="Proteomes" id="UP000639772">
    <property type="component" value="Unassembled WGS sequence"/>
</dbReference>
<feature type="region of interest" description="Disordered" evidence="1">
    <location>
        <begin position="21"/>
        <end position="70"/>
    </location>
</feature>
<gene>
    <name evidence="2" type="ORF">HPP92_009192</name>
</gene>
<evidence type="ECO:0000313" key="2">
    <source>
        <dbReference type="EMBL" id="KAG0487097.1"/>
    </source>
</evidence>